<feature type="transmembrane region" description="Helical" evidence="2">
    <location>
        <begin position="44"/>
        <end position="62"/>
    </location>
</feature>
<feature type="compositionally biased region" description="Polar residues" evidence="1">
    <location>
        <begin position="16"/>
        <end position="26"/>
    </location>
</feature>
<evidence type="ECO:0000256" key="1">
    <source>
        <dbReference type="SAM" id="MobiDB-lite"/>
    </source>
</evidence>
<evidence type="ECO:0000313" key="3">
    <source>
        <dbReference type="EMBL" id="ASJ70715.1"/>
    </source>
</evidence>
<dbReference type="SUPFAM" id="SSF101898">
    <property type="entry name" value="NHL repeat"/>
    <property type="match status" value="1"/>
</dbReference>
<reference evidence="3 4" key="1">
    <citation type="submission" date="2016-12" db="EMBL/GenBank/DDBJ databases">
        <authorList>
            <person name="Song W.-J."/>
            <person name="Kurnit D.M."/>
        </authorList>
    </citation>
    <scope>NUCLEOTIDE SEQUENCE [LARGE SCALE GENOMIC DNA]</scope>
    <source>
        <strain evidence="3 4">IMCC3135</strain>
    </source>
</reference>
<dbReference type="Proteomes" id="UP000250079">
    <property type="component" value="Chromosome"/>
</dbReference>
<gene>
    <name evidence="3" type="ORF">IMCC3135_03010</name>
</gene>
<dbReference type="OrthoDB" id="264813at2"/>
<dbReference type="InterPro" id="IPR053143">
    <property type="entry name" value="Arylsulfate_ST"/>
</dbReference>
<feature type="region of interest" description="Disordered" evidence="1">
    <location>
        <begin position="1"/>
        <end position="26"/>
    </location>
</feature>
<dbReference type="PANTHER" id="PTHR35340:SF5">
    <property type="entry name" value="ASST-DOMAIN-CONTAINING PROTEIN"/>
    <property type="match status" value="1"/>
</dbReference>
<keyword evidence="2" id="KW-0472">Membrane</keyword>
<evidence type="ECO:0000313" key="4">
    <source>
        <dbReference type="Proteomes" id="UP000250079"/>
    </source>
</evidence>
<keyword evidence="4" id="KW-1185">Reference proteome</keyword>
<dbReference type="RefSeq" id="WP_088916230.1">
    <property type="nucleotide sequence ID" value="NZ_CP018632.1"/>
</dbReference>
<protein>
    <recommendedName>
        <fullName evidence="5">Arylsulfotransferase (ASST)</fullName>
    </recommendedName>
</protein>
<dbReference type="PANTHER" id="PTHR35340">
    <property type="entry name" value="PQQ ENZYME REPEAT PROTEIN-RELATED"/>
    <property type="match status" value="1"/>
</dbReference>
<keyword evidence="2" id="KW-0812">Transmembrane</keyword>
<keyword evidence="2" id="KW-1133">Transmembrane helix</keyword>
<feature type="compositionally biased region" description="Basic and acidic residues" evidence="1">
    <location>
        <begin position="1"/>
        <end position="12"/>
    </location>
</feature>
<sequence length="461" mass="51984">MCDKQSDTERGENTAPIESTASSQANNAMVEPRGEAIARKVSQFSLRFLGVAVIFGIGVHFANQKYWPYKPITRAKSVLLEAWDVGGFAPENAVGKAPENASRETWTAHHPDALLAGYRAVLGYEPKSGEFGMWIFDSSGAKVHERLLNYDVQDPDGPSGGSEAPHAFHVMKDGSVIVNSDKGDVMTRYDTCGEPMWSRKGSFHHSFAADPRGGLWTWHGEVTAFDQYQFLTRFDPETGETIEEISLIDDIIDTSSENRTIFTIVPGKGFEHYKGRHVVYDRFHPNDLEVLRPEMADAFPQFEAGDLLLSFRNINMVAVLAPDTRQIKWWSHGPWIQQHDPDFTANGEISVYNNNGYRGESSIIAMDPQTRQVRTVEIDPDFRFYSQYMGKHEYLQDGTLQITVPYEGRAMEFDKNGRLLLEINNIFNEGHNAFISDYLWLPEDYFDIAPADFACNNGQPS</sequence>
<dbReference type="InterPro" id="IPR039535">
    <property type="entry name" value="ASST-like"/>
</dbReference>
<dbReference type="EMBL" id="CP018632">
    <property type="protein sequence ID" value="ASJ70715.1"/>
    <property type="molecule type" value="Genomic_DNA"/>
</dbReference>
<evidence type="ECO:0008006" key="5">
    <source>
        <dbReference type="Google" id="ProtNLM"/>
    </source>
</evidence>
<organism evidence="3 4">
    <name type="scientific">Granulosicoccus antarcticus IMCC3135</name>
    <dbReference type="NCBI Taxonomy" id="1192854"/>
    <lineage>
        <taxon>Bacteria</taxon>
        <taxon>Pseudomonadati</taxon>
        <taxon>Pseudomonadota</taxon>
        <taxon>Gammaproteobacteria</taxon>
        <taxon>Chromatiales</taxon>
        <taxon>Granulosicoccaceae</taxon>
        <taxon>Granulosicoccus</taxon>
    </lineage>
</organism>
<accession>A0A2Z2NJN5</accession>
<dbReference type="Pfam" id="PF14269">
    <property type="entry name" value="Arylsulfotran_2"/>
    <property type="match status" value="1"/>
</dbReference>
<evidence type="ECO:0000256" key="2">
    <source>
        <dbReference type="SAM" id="Phobius"/>
    </source>
</evidence>
<dbReference type="KEGG" id="gai:IMCC3135_03010"/>
<dbReference type="AlphaFoldDB" id="A0A2Z2NJN5"/>
<name>A0A2Z2NJN5_9GAMM</name>
<proteinExistence type="predicted"/>